<feature type="domain" description="Protein NO VEIN C-terminal" evidence="1">
    <location>
        <begin position="335"/>
        <end position="423"/>
    </location>
</feature>
<proteinExistence type="predicted"/>
<dbReference type="RefSeq" id="WP_092466815.1">
    <property type="nucleotide sequence ID" value="NZ_FNCZ01000001.1"/>
</dbReference>
<sequence length="465" mass="53528">METHFEILIDASGSMGFMKGSKEHEDEYLLPDQKSTRTDLVKKILIESLLNNLSFVEILEISSFRNSYNFDAKGNRKKSYKWEVNKEGVKEYVWYYPMPHKLHPVYKDGYNKESIITAINSIKNPEIGGTPLWWALSVTIHKPVNKLNILILSDGDANDKENFDEEILSLIKEKKKDCTIHFIGIAQDDVALKKSKNLAEKTGGIYTNLKALNYDKDALNVLLSKLNTTIVAKALDDNIKETQSIAAISIIEKPKIEGREKIVEDKKVLAEEKAAVAETDSTVLEKQVHKNTTSLEYISGQLNNILSLLHSNDQIEDDVVVVENKIHNERIGRSAEEYLYEKLQELFKRDSIKVTWLNENGEQGKPYDFLVENDKDTFYYECKGSASDLNEFQLTKNEWDFYLENKGKYRLCFVKNVDSIPQYVRFMDLLKDMESCQLIPCTKQNKAYKANRVVFTINNSKITWI</sequence>
<keyword evidence="3" id="KW-1185">Reference proteome</keyword>
<dbReference type="OrthoDB" id="1425610at2"/>
<dbReference type="AlphaFoldDB" id="A0A1G7ZN14"/>
<accession>A0A1G7ZN14</accession>
<reference evidence="3" key="1">
    <citation type="submission" date="2016-10" db="EMBL/GenBank/DDBJ databases">
        <authorList>
            <person name="Varghese N."/>
            <person name="Submissions S."/>
        </authorList>
    </citation>
    <scope>NUCLEOTIDE SEQUENCE [LARGE SCALE GENOMIC DNA]</scope>
    <source>
        <strain evidence="3">DSM 15363</strain>
    </source>
</reference>
<dbReference type="EMBL" id="FNCZ01000001">
    <property type="protein sequence ID" value="SDH10078.1"/>
    <property type="molecule type" value="Genomic_DNA"/>
</dbReference>
<dbReference type="Pfam" id="PF13020">
    <property type="entry name" value="NOV_C"/>
    <property type="match status" value="1"/>
</dbReference>
<protein>
    <submittedName>
        <fullName evidence="2">von Willebrand factor type A domain-containing protein</fullName>
    </submittedName>
</protein>
<dbReference type="SUPFAM" id="SSF53300">
    <property type="entry name" value="vWA-like"/>
    <property type="match status" value="1"/>
</dbReference>
<dbReference type="STRING" id="262004.SAMN04489796_1011385"/>
<dbReference type="InterPro" id="IPR024975">
    <property type="entry name" value="NOV_C"/>
</dbReference>
<evidence type="ECO:0000313" key="2">
    <source>
        <dbReference type="EMBL" id="SDH10078.1"/>
    </source>
</evidence>
<dbReference type="Proteomes" id="UP000199492">
    <property type="component" value="Unassembled WGS sequence"/>
</dbReference>
<gene>
    <name evidence="2" type="ORF">SAMN04489796_1011385</name>
</gene>
<name>A0A1G7ZN14_9FLAO</name>
<organism evidence="2 3">
    <name type="scientific">Winogradskyella thalassocola</name>
    <dbReference type="NCBI Taxonomy" id="262004"/>
    <lineage>
        <taxon>Bacteria</taxon>
        <taxon>Pseudomonadati</taxon>
        <taxon>Bacteroidota</taxon>
        <taxon>Flavobacteriia</taxon>
        <taxon>Flavobacteriales</taxon>
        <taxon>Flavobacteriaceae</taxon>
        <taxon>Winogradskyella</taxon>
    </lineage>
</organism>
<dbReference type="InterPro" id="IPR036465">
    <property type="entry name" value="vWFA_dom_sf"/>
</dbReference>
<dbReference type="Gene3D" id="3.40.50.410">
    <property type="entry name" value="von Willebrand factor, type A domain"/>
    <property type="match status" value="1"/>
</dbReference>
<evidence type="ECO:0000313" key="3">
    <source>
        <dbReference type="Proteomes" id="UP000199492"/>
    </source>
</evidence>
<evidence type="ECO:0000259" key="1">
    <source>
        <dbReference type="Pfam" id="PF13020"/>
    </source>
</evidence>